<dbReference type="PANTHER" id="PTHR13119:SF22">
    <property type="entry name" value="ZINC FINGER CCCH DOMAIN-CONTAINING PROTEIN 6"/>
    <property type="match status" value="1"/>
</dbReference>
<dbReference type="GeneID" id="108716109"/>
<keyword evidence="3" id="KW-1185">Reference proteome</keyword>
<dbReference type="RefSeq" id="XP_041419659.1">
    <property type="nucleotide sequence ID" value="XM_041563725.1"/>
</dbReference>
<feature type="compositionally biased region" description="Polar residues" evidence="2">
    <location>
        <begin position="722"/>
        <end position="735"/>
    </location>
</feature>
<feature type="compositionally biased region" description="Basic and acidic residues" evidence="2">
    <location>
        <begin position="105"/>
        <end position="122"/>
    </location>
</feature>
<feature type="compositionally biased region" description="Basic and acidic residues" evidence="2">
    <location>
        <begin position="708"/>
        <end position="721"/>
    </location>
</feature>
<gene>
    <name evidence="4" type="primary">LOC108716109</name>
</gene>
<dbReference type="PANTHER" id="PTHR13119">
    <property type="entry name" value="ZINC FINGER CCCH DOMAIN-CONTAINING PROTEI"/>
    <property type="match status" value="1"/>
</dbReference>
<evidence type="ECO:0000256" key="2">
    <source>
        <dbReference type="SAM" id="MobiDB-lite"/>
    </source>
</evidence>
<dbReference type="Proteomes" id="UP000186698">
    <property type="component" value="Chromosome 5L"/>
</dbReference>
<keyword evidence="1" id="KW-0677">Repeat</keyword>
<feature type="region of interest" description="Disordered" evidence="2">
    <location>
        <begin position="903"/>
        <end position="957"/>
    </location>
</feature>
<sequence>MAFESLFSRPPNPALDKNMTDCEHAGDEREDGELEDGEIEDLCVEEKPRGIKETEDPDVIKTHRKSTKRKRKPRGKKKGKRHRREKHRHNFPESDNSSEYSGDSDTEHGERPHKDTLYRDYDAQYSQHGPGSYITSPNAKHKKNANDYDGYSNYSDGNYNEEEEEDDFTEQLKHYRQAKENTNVAEPPFKKNNVIGIQQGYEASEEVGKLESRVHQSAYSGAQRKADLQIFSGQTLYQVTQKVYLPQEKISKLISTTLSFLSMTTISAEEYLRLLRLMVPSLEATPFARFHMRALQHNFLTFLKKNHKDLQQTIPLEITTSESVNWWSTPENLKKCQTGPYLSRLNQDKTLTFFTDSLLERDVPGDQYPKKKKGGLPSFPRCCQGIVNMCEENLYLSLVRILVCDSLRSSGRDSSIQGYLDLYQRDDQTGILSFPPEGVLNTEEVQHDNENGASEMQRHGIVFLCRTKFYNPPYYGNKYQECYQPMYNSEPLPESGPNVSPLHQNPPLQSVSKFTSSNLTGVVAPFNASTLQNPVINNQRDGYNLSSPPFHQNTEDTTHVQHTNSYQCSQNTTGFYDNYYSQQAVHNTQSCNTPETTRGILFVSMNKKPDGVELNPSPLQRSISRDEDDISNWYTSSEEEDGSGVTSLLKTLRNKANIARMNSNEQQPLTNNCDPRLAKDKAVRIQASDPRVKCTQAQNSGNQGDSVSADRRVIRDPRKSGDTLTNSNAKTDNVQGHSGSKGSHKGIDDDEDDAEKELREKAAIIPLEMLPGVNLRDPRCKLRQFSHIKMDILLTKPNFAKLIVWAPEDLLPVPPPKPDHVSSINLPLPPLIADQRLNKSKSLPNEFNESCHDPRLDPRLETKAKQAVLLARSSSTDQRVLNVTINKLGDPRLQKNTQSRFHRAASHDFQPANVKDNNSSKADPCAASARPAFSTTSSLCKSDQSSLPPYAPKLSSPNIRLGTPSSILKSIHLYDPRNKETVAISDSKPTIKEPEEESQKHLDNMSILCKIETENLDSSMQPASSTEELAQQNTLEEVEENPVDPPNEKSDKPQSVDDAPELQPSAAPAVHSLPVQALAGLMRPQYNDPRQVNPAAQTTQIQETDVNGKQDDKPLKDVFKTFDPTASPFC</sequence>
<dbReference type="GO" id="GO:0005634">
    <property type="term" value="C:nucleus"/>
    <property type="evidence" value="ECO:0000318"/>
    <property type="project" value="GO_Central"/>
</dbReference>
<dbReference type="OrthoDB" id="411372at2759"/>
<dbReference type="GO" id="GO:0045892">
    <property type="term" value="P:negative regulation of DNA-templated transcription"/>
    <property type="evidence" value="ECO:0007669"/>
    <property type="project" value="InterPro"/>
</dbReference>
<feature type="compositionally biased region" description="Basic and acidic residues" evidence="2">
    <location>
        <begin position="18"/>
        <end position="27"/>
    </location>
</feature>
<organism evidence="3 4">
    <name type="scientific">Xenopus laevis</name>
    <name type="common">African clawed frog</name>
    <dbReference type="NCBI Taxonomy" id="8355"/>
    <lineage>
        <taxon>Eukaryota</taxon>
        <taxon>Metazoa</taxon>
        <taxon>Chordata</taxon>
        <taxon>Craniata</taxon>
        <taxon>Vertebrata</taxon>
        <taxon>Euteleostomi</taxon>
        <taxon>Amphibia</taxon>
        <taxon>Batrachia</taxon>
        <taxon>Anura</taxon>
        <taxon>Pipoidea</taxon>
        <taxon>Pipidae</taxon>
        <taxon>Xenopodinae</taxon>
        <taxon>Xenopus</taxon>
        <taxon>Xenopus</taxon>
    </lineage>
</organism>
<name>A0A8J1KTV2_XENLA</name>
<feature type="compositionally biased region" description="Acidic residues" evidence="2">
    <location>
        <begin position="28"/>
        <end position="43"/>
    </location>
</feature>
<feature type="region of interest" description="Disordered" evidence="2">
    <location>
        <begin position="685"/>
        <end position="755"/>
    </location>
</feature>
<feature type="compositionally biased region" description="Basic and acidic residues" evidence="2">
    <location>
        <begin position="44"/>
        <end position="61"/>
    </location>
</feature>
<feature type="compositionally biased region" description="Polar residues" evidence="2">
    <location>
        <begin position="933"/>
        <end position="947"/>
    </location>
</feature>
<proteinExistence type="predicted"/>
<feature type="compositionally biased region" description="Basic residues" evidence="2">
    <location>
        <begin position="62"/>
        <end position="89"/>
    </location>
</feature>
<feature type="compositionally biased region" description="Basic and acidic residues" evidence="2">
    <location>
        <begin position="989"/>
        <end position="1002"/>
    </location>
</feature>
<dbReference type="KEGG" id="xla:108716109"/>
<evidence type="ECO:0000313" key="4">
    <source>
        <dbReference type="RefSeq" id="XP_041419659.1"/>
    </source>
</evidence>
<dbReference type="GO" id="GO:0003723">
    <property type="term" value="F:RNA binding"/>
    <property type="evidence" value="ECO:0007669"/>
    <property type="project" value="InterPro"/>
</dbReference>
<feature type="region of interest" description="Disordered" evidence="2">
    <location>
        <begin position="1"/>
        <end position="164"/>
    </location>
</feature>
<dbReference type="CTD" id="108716109"/>
<evidence type="ECO:0000313" key="3">
    <source>
        <dbReference type="Proteomes" id="UP000186698"/>
    </source>
</evidence>
<feature type="compositionally biased region" description="Polar residues" evidence="2">
    <location>
        <begin position="1088"/>
        <end position="1105"/>
    </location>
</feature>
<feature type="compositionally biased region" description="Basic and acidic residues" evidence="2">
    <location>
        <begin position="1046"/>
        <end position="1055"/>
    </location>
</feature>
<protein>
    <submittedName>
        <fullName evidence="4">Zinc finger CCCH domain-containing protein 6</fullName>
    </submittedName>
</protein>
<feature type="compositionally biased region" description="Polar residues" evidence="2">
    <location>
        <begin position="695"/>
        <end position="706"/>
    </location>
</feature>
<feature type="region of interest" description="Disordered" evidence="2">
    <location>
        <begin position="980"/>
        <end position="1002"/>
    </location>
</feature>
<reference evidence="4" key="1">
    <citation type="submission" date="2025-08" db="UniProtKB">
        <authorList>
            <consortium name="RefSeq"/>
        </authorList>
    </citation>
    <scope>IDENTIFICATION</scope>
    <source>
        <strain evidence="4">J_2021</strain>
        <tissue evidence="4">Erythrocytes</tissue>
    </source>
</reference>
<feature type="compositionally biased region" description="Polar residues" evidence="2">
    <location>
        <begin position="124"/>
        <end position="138"/>
    </location>
</feature>
<feature type="compositionally biased region" description="Polar residues" evidence="2">
    <location>
        <begin position="1017"/>
        <end position="1035"/>
    </location>
</feature>
<dbReference type="AlphaFoldDB" id="A0A8J1KTV2"/>
<feature type="region of interest" description="Disordered" evidence="2">
    <location>
        <begin position="1017"/>
        <end position="1130"/>
    </location>
</feature>
<accession>A0A8J1KTV2</accession>
<feature type="compositionally biased region" description="Basic and acidic residues" evidence="2">
    <location>
        <begin position="1106"/>
        <end position="1120"/>
    </location>
</feature>
<feature type="compositionally biased region" description="Low complexity" evidence="2">
    <location>
        <begin position="147"/>
        <end position="158"/>
    </location>
</feature>
<feature type="compositionally biased region" description="Polar residues" evidence="2">
    <location>
        <begin position="93"/>
        <end position="103"/>
    </location>
</feature>
<evidence type="ECO:0000256" key="1">
    <source>
        <dbReference type="ARBA" id="ARBA00022737"/>
    </source>
</evidence>
<dbReference type="InterPro" id="IPR045124">
    <property type="entry name" value="Su(sable)-like"/>
</dbReference>